<name>A0A090I7I4_METFO</name>
<accession>A0A090I7I4</accession>
<reference evidence="1" key="1">
    <citation type="submission" date="2014-08" db="EMBL/GenBank/DDBJ databases">
        <authorList>
            <person name="Wibberg D."/>
        </authorList>
    </citation>
    <scope>NUCLEOTIDE SEQUENCE</scope>
</reference>
<evidence type="ECO:0000313" key="1">
    <source>
        <dbReference type="EMBL" id="CEA13067.1"/>
    </source>
</evidence>
<dbReference type="PATRIC" id="fig|2162.9.peg.735"/>
<sequence>MARDDREDIEIKYAEEALERNAKARIQSINIISIEVAKKIEKINQTKKAL</sequence>
<protein>
    <submittedName>
        <fullName evidence="1">Uncharacterized protein</fullName>
    </submittedName>
</protein>
<proteinExistence type="predicted"/>
<gene>
    <name evidence="1" type="ORF">DSM1535_0711</name>
</gene>
<dbReference type="EMBL" id="LN515531">
    <property type="protein sequence ID" value="CEA13067.1"/>
    <property type="molecule type" value="Genomic_DNA"/>
</dbReference>
<dbReference type="AlphaFoldDB" id="A0A090I7I4"/>
<dbReference type="KEGG" id="mfi:DSM1535_0711"/>
<organism evidence="1">
    <name type="scientific">Methanobacterium formicicum</name>
    <dbReference type="NCBI Taxonomy" id="2162"/>
    <lineage>
        <taxon>Archaea</taxon>
        <taxon>Methanobacteriati</taxon>
        <taxon>Methanobacteriota</taxon>
        <taxon>Methanomada group</taxon>
        <taxon>Methanobacteria</taxon>
        <taxon>Methanobacteriales</taxon>
        <taxon>Methanobacteriaceae</taxon>
        <taxon>Methanobacterium</taxon>
    </lineage>
</organism>
<dbReference type="RefSeq" id="WP_243687548.1">
    <property type="nucleotide sequence ID" value="NZ_JARVXG010000030.1"/>
</dbReference>